<evidence type="ECO:0000313" key="3">
    <source>
        <dbReference type="Proteomes" id="UP000186817"/>
    </source>
</evidence>
<reference evidence="2 3" key="1">
    <citation type="submission" date="2016-02" db="EMBL/GenBank/DDBJ databases">
        <title>Genome analysis of coral dinoflagellate symbionts highlights evolutionary adaptations to a symbiotic lifestyle.</title>
        <authorList>
            <person name="Aranda M."/>
            <person name="Li Y."/>
            <person name="Liew Y.J."/>
            <person name="Baumgarten S."/>
            <person name="Simakov O."/>
            <person name="Wilson M."/>
            <person name="Piel J."/>
            <person name="Ashoor H."/>
            <person name="Bougouffa S."/>
            <person name="Bajic V.B."/>
            <person name="Ryu T."/>
            <person name="Ravasi T."/>
            <person name="Bayer T."/>
            <person name="Micklem G."/>
            <person name="Kim H."/>
            <person name="Bhak J."/>
            <person name="Lajeunesse T.C."/>
            <person name="Voolstra C.R."/>
        </authorList>
    </citation>
    <scope>NUCLEOTIDE SEQUENCE [LARGE SCALE GENOMIC DNA]</scope>
    <source>
        <strain evidence="2 3">CCMP2467</strain>
    </source>
</reference>
<sequence length="565" mass="63930">MSSRGFATQKLLRISSFDLPTQPASPAGSAGGGDHAPPSMPRESLEFSWAPAAVPVSTFEPGDLTAEAALRLAATKDLLNTSSRTYSRQEATPAEEADRLHQLALQRELEQSLQRIQQQQHSELMQQQQPFPKARGVVRQSRLDDVAKEVAELVAQVSLVVEKPGKEQPSTHPAELDKILERAAEIQQTSRLSDQDLEGSNWPFQELKLIRELVTRLEKWKSCEASAKQAMGAQSPKQDPSLNEVVTILEQAFTAWRELTQAAAEKTPSLNGQNGPELLPATSAMASSLPKSEFSALGTAFVETELAHAKKKFDEAQSNRQLAISRVQQHEADVLAEERHWMDIQSRERRRDEAARRIQKWWVRVVLYGTKSFPLNEILEHHRLLRARQCLGENLLDLRRCVHDLHIEEADRENSCLRIQRWWRKVLAKRIMKIIAVYGKVAKMRDKVEGAAAKIQAIVRANRARREVTVLRETRRVAEEEAERRLEQIKMQAIVSIQNTYRKSVAVKQVQRLRARMFAAMMSQGGSDVDMPPHMKNKLQPLSRSSWLKGTPKASAKKKREKYSS</sequence>
<keyword evidence="3" id="KW-1185">Reference proteome</keyword>
<dbReference type="OrthoDB" id="429958at2759"/>
<dbReference type="EMBL" id="LSRX01000142">
    <property type="protein sequence ID" value="OLQ07312.1"/>
    <property type="molecule type" value="Genomic_DNA"/>
</dbReference>
<dbReference type="Pfam" id="PF00612">
    <property type="entry name" value="IQ"/>
    <property type="match status" value="2"/>
</dbReference>
<dbReference type="AlphaFoldDB" id="A0A1Q9EIP6"/>
<dbReference type="Proteomes" id="UP000186817">
    <property type="component" value="Unassembled WGS sequence"/>
</dbReference>
<accession>A0A1Q9EIP6</accession>
<dbReference type="InterPro" id="IPR000048">
    <property type="entry name" value="IQ_motif_EF-hand-BS"/>
</dbReference>
<feature type="compositionally biased region" description="Basic residues" evidence="1">
    <location>
        <begin position="555"/>
        <end position="565"/>
    </location>
</feature>
<organism evidence="2 3">
    <name type="scientific">Symbiodinium microadriaticum</name>
    <name type="common">Dinoflagellate</name>
    <name type="synonym">Zooxanthella microadriatica</name>
    <dbReference type="NCBI Taxonomy" id="2951"/>
    <lineage>
        <taxon>Eukaryota</taxon>
        <taxon>Sar</taxon>
        <taxon>Alveolata</taxon>
        <taxon>Dinophyceae</taxon>
        <taxon>Suessiales</taxon>
        <taxon>Symbiodiniaceae</taxon>
        <taxon>Symbiodinium</taxon>
    </lineage>
</organism>
<name>A0A1Q9EIP6_SYMMI</name>
<dbReference type="SMART" id="SM00015">
    <property type="entry name" value="IQ"/>
    <property type="match status" value="2"/>
</dbReference>
<dbReference type="PROSITE" id="PS50096">
    <property type="entry name" value="IQ"/>
    <property type="match status" value="1"/>
</dbReference>
<evidence type="ECO:0000256" key="1">
    <source>
        <dbReference type="SAM" id="MobiDB-lite"/>
    </source>
</evidence>
<evidence type="ECO:0000313" key="2">
    <source>
        <dbReference type="EMBL" id="OLQ07312.1"/>
    </source>
</evidence>
<feature type="region of interest" description="Disordered" evidence="1">
    <location>
        <begin position="114"/>
        <end position="135"/>
    </location>
</feature>
<comment type="caution">
    <text evidence="2">The sequence shown here is derived from an EMBL/GenBank/DDBJ whole genome shotgun (WGS) entry which is preliminary data.</text>
</comment>
<protein>
    <submittedName>
        <fullName evidence="2">Uncharacterized protein</fullName>
    </submittedName>
</protein>
<feature type="region of interest" description="Disordered" evidence="1">
    <location>
        <begin position="17"/>
        <end position="43"/>
    </location>
</feature>
<feature type="compositionally biased region" description="Low complexity" evidence="1">
    <location>
        <begin position="114"/>
        <end position="129"/>
    </location>
</feature>
<feature type="region of interest" description="Disordered" evidence="1">
    <location>
        <begin position="524"/>
        <end position="565"/>
    </location>
</feature>
<gene>
    <name evidence="2" type="ORF">AK812_SmicGene9325</name>
</gene>
<proteinExistence type="predicted"/>